<dbReference type="GO" id="GO:0005829">
    <property type="term" value="C:cytosol"/>
    <property type="evidence" value="ECO:0007669"/>
    <property type="project" value="TreeGrafter"/>
</dbReference>
<dbReference type="Pfam" id="PF02885">
    <property type="entry name" value="Glycos_trans_3N"/>
    <property type="match status" value="1"/>
</dbReference>
<dbReference type="RefSeq" id="WP_148812218.1">
    <property type="nucleotide sequence ID" value="NZ_CP043046.1"/>
</dbReference>
<feature type="domain" description="Glycosyl transferase family 3 N-terminal" evidence="3">
    <location>
        <begin position="33"/>
        <end position="93"/>
    </location>
</feature>
<dbReference type="Gene3D" id="1.20.970.10">
    <property type="entry name" value="Transferase, Pyrimidine Nucleoside Phosphorylase, Chain C"/>
    <property type="match status" value="1"/>
</dbReference>
<reference evidence="4 5" key="1">
    <citation type="submission" date="2019-08" db="EMBL/GenBank/DDBJ databases">
        <title>Amphibian skin-associated Pigmentiphaga: genome sequence and occurrence across geography and hosts.</title>
        <authorList>
            <person name="Bletz M.C."/>
            <person name="Bunk B."/>
            <person name="Sproeer C."/>
            <person name="Biwer P."/>
            <person name="Reiter S."/>
            <person name="Rabemananjara F.C.E."/>
            <person name="Schulz S."/>
            <person name="Overmann J."/>
            <person name="Vences M."/>
        </authorList>
    </citation>
    <scope>NUCLEOTIDE SEQUENCE [LARGE SCALE GENOMIC DNA]</scope>
    <source>
        <strain evidence="4 5">Mada1488</strain>
    </source>
</reference>
<protein>
    <submittedName>
        <fullName evidence="4">DNA-binding protein YbiB</fullName>
    </submittedName>
</protein>
<dbReference type="GO" id="GO:0004048">
    <property type="term" value="F:anthranilate phosphoribosyltransferase activity"/>
    <property type="evidence" value="ECO:0007669"/>
    <property type="project" value="InterPro"/>
</dbReference>
<evidence type="ECO:0000256" key="2">
    <source>
        <dbReference type="ARBA" id="ARBA00022679"/>
    </source>
</evidence>
<keyword evidence="1" id="KW-0328">Glycosyltransferase</keyword>
<dbReference type="GO" id="GO:0000162">
    <property type="term" value="P:L-tryptophan biosynthetic process"/>
    <property type="evidence" value="ECO:0007669"/>
    <property type="project" value="InterPro"/>
</dbReference>
<dbReference type="InterPro" id="IPR035902">
    <property type="entry name" value="Nuc_phospho_transferase"/>
</dbReference>
<gene>
    <name evidence="4" type="primary">ybiB</name>
    <name evidence="4" type="ORF">FXN63_01610</name>
</gene>
<dbReference type="Proteomes" id="UP000325161">
    <property type="component" value="Chromosome"/>
</dbReference>
<dbReference type="PANTHER" id="PTHR43285">
    <property type="entry name" value="ANTHRANILATE PHOSPHORIBOSYLTRANSFERASE"/>
    <property type="match status" value="1"/>
</dbReference>
<dbReference type="InterPro" id="IPR036320">
    <property type="entry name" value="Glycosyl_Trfase_fam3_N_dom_sf"/>
</dbReference>
<accession>A0A5C0AUU6</accession>
<dbReference type="KEGG" id="pacr:FXN63_01610"/>
<evidence type="ECO:0000313" key="4">
    <source>
        <dbReference type="EMBL" id="QEI04680.1"/>
    </source>
</evidence>
<dbReference type="NCBIfam" id="NF006005">
    <property type="entry name" value="PRK08136.1"/>
    <property type="match status" value="1"/>
</dbReference>
<sequence>MGDQSENRAAVAPGVVPAGTRRVGVEPFACAALIREIGRGKDGSKSLPRDQAETLMAAMLDGQVNDLELGGILLALRMKGEQHTEIAGFLDAIEARMRRVTAPGAPVVVIPTYNGARHAANLVPLLAGLLAKRGIPVLLHGQASDPLAQGAGSNVSRVTTASILEKMGIEASANVYKAEDALHDRLLAYLPLDVVSAPLARLISLRRILGVRNVSHTLVKLVCPVAGPALLLSAYTHPEFGSMLNELFAERGTAALLMRATEGEAVINVRRSQEVLRWRGGQVETLAERAPTAAAELPELPPRDAESTAVWTKAVLAGDIPAPESLVAQCDMIEESLGLLDRRKGAR</sequence>
<dbReference type="InterPro" id="IPR005940">
    <property type="entry name" value="Anthranilate_Pribosyl_Tfrase"/>
</dbReference>
<evidence type="ECO:0000256" key="1">
    <source>
        <dbReference type="ARBA" id="ARBA00022676"/>
    </source>
</evidence>
<dbReference type="PANTHER" id="PTHR43285:SF4">
    <property type="entry name" value="TRANSFERASE"/>
    <property type="match status" value="1"/>
</dbReference>
<dbReference type="OrthoDB" id="9768896at2"/>
<proteinExistence type="predicted"/>
<evidence type="ECO:0000259" key="3">
    <source>
        <dbReference type="Pfam" id="PF02885"/>
    </source>
</evidence>
<dbReference type="InterPro" id="IPR017459">
    <property type="entry name" value="Glycosyl_Trfase_fam3_N_dom"/>
</dbReference>
<keyword evidence="2" id="KW-0808">Transferase</keyword>
<evidence type="ECO:0000313" key="5">
    <source>
        <dbReference type="Proteomes" id="UP000325161"/>
    </source>
</evidence>
<dbReference type="AlphaFoldDB" id="A0A5C0AUU6"/>
<dbReference type="GO" id="GO:0003677">
    <property type="term" value="F:DNA binding"/>
    <property type="evidence" value="ECO:0007669"/>
    <property type="project" value="UniProtKB-KW"/>
</dbReference>
<keyword evidence="5" id="KW-1185">Reference proteome</keyword>
<organism evidence="4 5">
    <name type="scientific">Pigmentiphaga aceris</name>
    <dbReference type="NCBI Taxonomy" id="1940612"/>
    <lineage>
        <taxon>Bacteria</taxon>
        <taxon>Pseudomonadati</taxon>
        <taxon>Pseudomonadota</taxon>
        <taxon>Betaproteobacteria</taxon>
        <taxon>Burkholderiales</taxon>
        <taxon>Alcaligenaceae</taxon>
        <taxon>Pigmentiphaga</taxon>
    </lineage>
</organism>
<dbReference type="SUPFAM" id="SSF47648">
    <property type="entry name" value="Nucleoside phosphorylase/phosphoribosyltransferase N-terminal domain"/>
    <property type="match status" value="1"/>
</dbReference>
<keyword evidence="4" id="KW-0238">DNA-binding</keyword>
<name>A0A5C0AUU6_9BURK</name>
<dbReference type="EMBL" id="CP043046">
    <property type="protein sequence ID" value="QEI04680.1"/>
    <property type="molecule type" value="Genomic_DNA"/>
</dbReference>
<dbReference type="SUPFAM" id="SSF52418">
    <property type="entry name" value="Nucleoside phosphorylase/phosphoribosyltransferase catalytic domain"/>
    <property type="match status" value="1"/>
</dbReference>
<dbReference type="Gene3D" id="3.40.1030.10">
    <property type="entry name" value="Nucleoside phosphorylase/phosphoribosyltransferase catalytic domain"/>
    <property type="match status" value="1"/>
</dbReference>